<dbReference type="InterPro" id="IPR029058">
    <property type="entry name" value="AB_hydrolase_fold"/>
</dbReference>
<dbReference type="SUPFAM" id="SSF52540">
    <property type="entry name" value="P-loop containing nucleoside triphosphate hydrolases"/>
    <property type="match status" value="1"/>
</dbReference>
<feature type="compositionally biased region" description="Basic and acidic residues" evidence="2">
    <location>
        <begin position="34"/>
        <end position="44"/>
    </location>
</feature>
<evidence type="ECO:0000256" key="1">
    <source>
        <dbReference type="ARBA" id="ARBA00022737"/>
    </source>
</evidence>
<dbReference type="Proteomes" id="UP000813444">
    <property type="component" value="Unassembled WGS sequence"/>
</dbReference>
<feature type="compositionally biased region" description="Basic residues" evidence="2">
    <location>
        <begin position="1"/>
        <end position="18"/>
    </location>
</feature>
<dbReference type="Gene3D" id="3.40.50.1820">
    <property type="entry name" value="alpha/beta hydrolase"/>
    <property type="match status" value="1"/>
</dbReference>
<dbReference type="OrthoDB" id="194358at2759"/>
<evidence type="ECO:0000313" key="4">
    <source>
        <dbReference type="EMBL" id="KAH7309170.1"/>
    </source>
</evidence>
<feature type="compositionally biased region" description="Polar residues" evidence="2">
    <location>
        <begin position="53"/>
        <end position="62"/>
    </location>
</feature>
<evidence type="ECO:0000256" key="2">
    <source>
        <dbReference type="SAM" id="MobiDB-lite"/>
    </source>
</evidence>
<feature type="domain" description="Nephrocystin 3-like N-terminal" evidence="3">
    <location>
        <begin position="386"/>
        <end position="548"/>
    </location>
</feature>
<dbReference type="Gene3D" id="2.130.10.10">
    <property type="entry name" value="YVTN repeat-like/Quinoprotein amine dehydrogenase"/>
    <property type="match status" value="2"/>
</dbReference>
<gene>
    <name evidence="4" type="ORF">B0I35DRAFT_398560</name>
</gene>
<keyword evidence="1" id="KW-0677">Repeat</keyword>
<dbReference type="Pfam" id="PF24883">
    <property type="entry name" value="NPHP3_N"/>
    <property type="match status" value="1"/>
</dbReference>
<comment type="caution">
    <text evidence="4">The sequence shown here is derived from an EMBL/GenBank/DDBJ whole genome shotgun (WGS) entry which is preliminary data.</text>
</comment>
<evidence type="ECO:0000313" key="5">
    <source>
        <dbReference type="Proteomes" id="UP000813444"/>
    </source>
</evidence>
<dbReference type="InterPro" id="IPR015943">
    <property type="entry name" value="WD40/YVTN_repeat-like_dom_sf"/>
</dbReference>
<dbReference type="SUPFAM" id="SSF53474">
    <property type="entry name" value="alpha/beta-Hydrolases"/>
    <property type="match status" value="1"/>
</dbReference>
<dbReference type="EMBL" id="JAGPNK010000014">
    <property type="protein sequence ID" value="KAH7309170.1"/>
    <property type="molecule type" value="Genomic_DNA"/>
</dbReference>
<proteinExistence type="predicted"/>
<feature type="region of interest" description="Disordered" evidence="2">
    <location>
        <begin position="1"/>
        <end position="75"/>
    </location>
</feature>
<dbReference type="InterPro" id="IPR011047">
    <property type="entry name" value="Quinoprotein_ADH-like_sf"/>
</dbReference>
<dbReference type="Gene3D" id="3.40.50.300">
    <property type="entry name" value="P-loop containing nucleotide triphosphate hydrolases"/>
    <property type="match status" value="1"/>
</dbReference>
<accession>A0A8K0SJD8</accession>
<organism evidence="4 5">
    <name type="scientific">Stachybotrys elegans</name>
    <dbReference type="NCBI Taxonomy" id="80388"/>
    <lineage>
        <taxon>Eukaryota</taxon>
        <taxon>Fungi</taxon>
        <taxon>Dikarya</taxon>
        <taxon>Ascomycota</taxon>
        <taxon>Pezizomycotina</taxon>
        <taxon>Sordariomycetes</taxon>
        <taxon>Hypocreomycetidae</taxon>
        <taxon>Hypocreales</taxon>
        <taxon>Stachybotryaceae</taxon>
        <taxon>Stachybotrys</taxon>
    </lineage>
</organism>
<feature type="compositionally biased region" description="Polar residues" evidence="2">
    <location>
        <begin position="21"/>
        <end position="33"/>
    </location>
</feature>
<dbReference type="PANTHER" id="PTHR10039">
    <property type="entry name" value="AMELOGENIN"/>
    <property type="match status" value="1"/>
</dbReference>
<dbReference type="SUPFAM" id="SSF50998">
    <property type="entry name" value="Quinoprotein alcohol dehydrogenase-like"/>
    <property type="match status" value="1"/>
</dbReference>
<sequence length="1591" mass="176160">MLRKLARWGKKHGHKRKSSRESGSASAKQSPRSGESDTRPRSDSRATSPHGPPSSSESTGEQPDSKVRGTGSPSLGLHVVYTPTAGYKADIIFVHGPGASSTSAWSKRQRPADFWPLEFLASESDICQARISTFGYNPSFRKTGHITTSVLDFAKDLLFDLKYAKGERKEDLHMGSVPIMLVAHSMGGLIVKEAYLQGQIDPVYKAIINSVDAMAFFATPHRGTNLGQALSRILQATLPTGSKQYESELLKNSFTLQKLNEQFRHVAPKLDIVSFYETQPTHVGTRSPRLLVLEKDSSVLGYPGELSKGLDADHKGICKYDSPQDPNYVAVKNILQALVSKMISPGISDPAPLISWEESQNLRNILGLAEATTLDFAFYRDQRVAGTCEWILHDQDFLDWRNDYEPSPRLLWLNGGPASGKSVLTSFIVNSLLSDNECCQYFFVRFENRQTRSLSLILRSLAYQVAHQRPELLARITNIAEEGIQFNVVDARVIWDHIFIKAFSQIPKPERIFWVLDGIDEADDPKALLRLFWTTLPNFPLKILLTSRQTPTIQEFFQSFTSTISQAVISIDDQKIGPDLQKFITHELRATRNQQFLENVRNKILSEARSNFLWVRLAVEQVNMCHRLTEVEIALRELPEGMEVLYDRMASAVAQNSSSTNKQLATMMLECISCSFRSFNLPELSQVLGNTASGILDLRHSIIDLCGGFALVDDGGNIALMHKTACEYLLGSKRQDLIISQVSGHTKLFLSCLDCLMTTGLRAKLGRNQFPDFLDYAAKSWSAHLRLIPPGCKKTVVVLTKFLKETWVLTWIEYLSTTKQLHILSQASKHLSEYAKGYKACSGSHDTDCQLLSQIENIDSWAVDLGKIAGRLGSILTRDPKSIYHLAVPFCPTGSAIYRQYGGSEAQHLQISGSPDHTWGDHLTRLPLVEDEFASSITAAGDFIAVLTVSGAVLAYNPSTLSEPNSGLFRQEEKVYKLLLNLNGTLLATYGSRTTKVWDTATGNCKISVPQIDTHPRPLALLFTPSNSSLLVGTDDNRIRSLNLEEESPEWQLMADLDEAELEGHILNAPNHMALSSDGTLAAVAYRGHPMSAWETEGPSHMGHCWRKRDVVARGEIIDATWLPHSPEVLGIYIEGVVFRWDPYSREINEMAVGARRLALSLDGNIFATGDGRGAIKVFTTSEFGLLYQLSTQDAIFDISFGPDSYRIYDIRGYYGNVWEPNALLRFAEQNNASVDSNSESVSAANTTSTTYCKRVDTLTTLASCPSGVLYCYGTESGKVVMHSMKNGVSYDIHKPRGFLSIEHLCFSSDGRYICFSDLSNKLFVHAVDRTQEAPGFTTKAYLELSMRDLVSGGITGLMFHPETTEVLVQALSSVHVISLDEKQVTKSIELQPTRRVWIPHPRENSLIVGLGARDALLLDWGLGPCATFRYSLSGLGQDVSSEEEANVELDIDQVQVASDNKSILAQMSCKGATPAVKILQLLDVESLVQEPTSDKESPVLLTATLLGSELSSKVSRVLSLRPRGKLIFLSRTFSVCSFQIGTGQITEFFQLPGDWMSRDCSTLGSVWAAEKSFLCPRNGEVAVVRCAGLV</sequence>
<reference evidence="4" key="1">
    <citation type="journal article" date="2021" name="Nat. Commun.">
        <title>Genetic determinants of endophytism in the Arabidopsis root mycobiome.</title>
        <authorList>
            <person name="Mesny F."/>
            <person name="Miyauchi S."/>
            <person name="Thiergart T."/>
            <person name="Pickel B."/>
            <person name="Atanasova L."/>
            <person name="Karlsson M."/>
            <person name="Huettel B."/>
            <person name="Barry K.W."/>
            <person name="Haridas S."/>
            <person name="Chen C."/>
            <person name="Bauer D."/>
            <person name="Andreopoulos W."/>
            <person name="Pangilinan J."/>
            <person name="LaButti K."/>
            <person name="Riley R."/>
            <person name="Lipzen A."/>
            <person name="Clum A."/>
            <person name="Drula E."/>
            <person name="Henrissat B."/>
            <person name="Kohler A."/>
            <person name="Grigoriev I.V."/>
            <person name="Martin F.M."/>
            <person name="Hacquard S."/>
        </authorList>
    </citation>
    <scope>NUCLEOTIDE SEQUENCE</scope>
    <source>
        <strain evidence="4">MPI-CAGE-CH-0235</strain>
    </source>
</reference>
<dbReference type="InterPro" id="IPR056884">
    <property type="entry name" value="NPHP3-like_N"/>
</dbReference>
<keyword evidence="5" id="KW-1185">Reference proteome</keyword>
<evidence type="ECO:0000259" key="3">
    <source>
        <dbReference type="Pfam" id="PF24883"/>
    </source>
</evidence>
<name>A0A8K0SJD8_9HYPO</name>
<dbReference type="InterPro" id="IPR027417">
    <property type="entry name" value="P-loop_NTPase"/>
</dbReference>
<dbReference type="PANTHER" id="PTHR10039:SF16">
    <property type="entry name" value="GPI INOSITOL-DEACYLASE"/>
    <property type="match status" value="1"/>
</dbReference>
<protein>
    <submittedName>
        <fullName evidence="4">NACHT and WD domain protein</fullName>
    </submittedName>
</protein>